<accession>A0A542ZXV6</accession>
<dbReference type="AlphaFoldDB" id="A0A542ZXV6"/>
<organism evidence="3 4">
    <name type="scientific">Enteractinococcus coprophilus</name>
    <dbReference type="NCBI Taxonomy" id="1027633"/>
    <lineage>
        <taxon>Bacteria</taxon>
        <taxon>Bacillati</taxon>
        <taxon>Actinomycetota</taxon>
        <taxon>Actinomycetes</taxon>
        <taxon>Micrococcales</taxon>
        <taxon>Micrococcaceae</taxon>
    </lineage>
</organism>
<dbReference type="Pfam" id="PF08401">
    <property type="entry name" value="ArdcN"/>
    <property type="match status" value="1"/>
</dbReference>
<sequence>MAPKVKTRKTIEERRAQADALQAQITEQVESLRDSDAWQQFLNFAQNFHNYSLNNLLLILSQNRSASAVAGFRKWQELNRQVRKGEKALKIFGYGEKKMTAEEIKEAETYNLPIKRNAKGDPVKIYFPMLSVFDIAQTDLIDPEAADPTTLAKKLTGDDTEGIAAAVRHYLTAQGWTVTTEHITTGANGYTTIDGSKKIVIHDQLAPAQVAKTMIHEAAHAIMHEGITQAEYIEHRGIKETEAESVAYVVAGTLGLDTSAYSVGYVAQWSDGDTELIKETAARVLKAAHQIIEAITEESPAVAA</sequence>
<evidence type="ECO:0000259" key="1">
    <source>
        <dbReference type="Pfam" id="PF06114"/>
    </source>
</evidence>
<protein>
    <submittedName>
        <fullName evidence="3">Uncharacterized protein DUF955</fullName>
    </submittedName>
</protein>
<comment type="caution">
    <text evidence="3">The sequence shown here is derived from an EMBL/GenBank/DDBJ whole genome shotgun (WGS) entry which is preliminary data.</text>
</comment>
<keyword evidence="4" id="KW-1185">Reference proteome</keyword>
<dbReference type="EMBL" id="VFOU01000006">
    <property type="protein sequence ID" value="TQL65185.1"/>
    <property type="molecule type" value="Genomic_DNA"/>
</dbReference>
<proteinExistence type="predicted"/>
<feature type="domain" description="N-terminal" evidence="2">
    <location>
        <begin position="19"/>
        <end position="109"/>
    </location>
</feature>
<dbReference type="InterPro" id="IPR013610">
    <property type="entry name" value="ArdC_N"/>
</dbReference>
<name>A0A542ZXV6_9MICC</name>
<feature type="domain" description="IrrE N-terminal-like" evidence="1">
    <location>
        <begin position="175"/>
        <end position="247"/>
    </location>
</feature>
<evidence type="ECO:0000259" key="2">
    <source>
        <dbReference type="Pfam" id="PF08401"/>
    </source>
</evidence>
<reference evidence="3 4" key="1">
    <citation type="submission" date="2019-06" db="EMBL/GenBank/DDBJ databases">
        <title>Sequencing the genomes of 1000 actinobacteria strains.</title>
        <authorList>
            <person name="Klenk H.-P."/>
        </authorList>
    </citation>
    <scope>NUCLEOTIDE SEQUENCE [LARGE SCALE GENOMIC DNA]</scope>
    <source>
        <strain evidence="3 4">DSM 24083</strain>
    </source>
</reference>
<dbReference type="InterPro" id="IPR010359">
    <property type="entry name" value="IrrE_HExxH"/>
</dbReference>
<dbReference type="RefSeq" id="WP_141868537.1">
    <property type="nucleotide sequence ID" value="NZ_BAABAN010000003.1"/>
</dbReference>
<gene>
    <name evidence="3" type="ORF">FB556_2702</name>
</gene>
<dbReference type="Proteomes" id="UP000319746">
    <property type="component" value="Unassembled WGS sequence"/>
</dbReference>
<dbReference type="GO" id="GO:0003697">
    <property type="term" value="F:single-stranded DNA binding"/>
    <property type="evidence" value="ECO:0007669"/>
    <property type="project" value="InterPro"/>
</dbReference>
<evidence type="ECO:0000313" key="4">
    <source>
        <dbReference type="Proteomes" id="UP000319746"/>
    </source>
</evidence>
<dbReference type="OrthoDB" id="7605626at2"/>
<dbReference type="Pfam" id="PF06114">
    <property type="entry name" value="Peptidase_M78"/>
    <property type="match status" value="1"/>
</dbReference>
<evidence type="ECO:0000313" key="3">
    <source>
        <dbReference type="EMBL" id="TQL65185.1"/>
    </source>
</evidence>